<dbReference type="GO" id="GO:0000155">
    <property type="term" value="F:phosphorelay sensor kinase activity"/>
    <property type="evidence" value="ECO:0007669"/>
    <property type="project" value="InterPro"/>
</dbReference>
<dbReference type="Gene3D" id="1.10.287.130">
    <property type="match status" value="1"/>
</dbReference>
<keyword evidence="2" id="KW-0547">Nucleotide-binding</keyword>
<dbReference type="Gene3D" id="3.30.450.20">
    <property type="entry name" value="PAS domain"/>
    <property type="match status" value="1"/>
</dbReference>
<proteinExistence type="predicted"/>
<evidence type="ECO:0000313" key="6">
    <source>
        <dbReference type="EMBL" id="KAG1282219.1"/>
    </source>
</evidence>
<dbReference type="SUPFAM" id="SSF47384">
    <property type="entry name" value="Homodimeric domain of signal transducing histidine kinase"/>
    <property type="match status" value="1"/>
</dbReference>
<keyword evidence="3" id="KW-0418">Kinase</keyword>
<keyword evidence="7" id="KW-1185">Reference proteome</keyword>
<evidence type="ECO:0000256" key="2">
    <source>
        <dbReference type="ARBA" id="ARBA00022741"/>
    </source>
</evidence>
<evidence type="ECO:0000313" key="7">
    <source>
        <dbReference type="Proteomes" id="UP000716291"/>
    </source>
</evidence>
<dbReference type="CDD" id="cd00082">
    <property type="entry name" value="HisKA"/>
    <property type="match status" value="1"/>
</dbReference>
<organism evidence="6 7">
    <name type="scientific">Rhizopus oryzae</name>
    <name type="common">Mucormycosis agent</name>
    <name type="synonym">Rhizopus arrhizus var. delemar</name>
    <dbReference type="NCBI Taxonomy" id="64495"/>
    <lineage>
        <taxon>Eukaryota</taxon>
        <taxon>Fungi</taxon>
        <taxon>Fungi incertae sedis</taxon>
        <taxon>Mucoromycota</taxon>
        <taxon>Mucoromycotina</taxon>
        <taxon>Mucoromycetes</taxon>
        <taxon>Mucorales</taxon>
        <taxon>Mucorineae</taxon>
        <taxon>Rhizopodaceae</taxon>
        <taxon>Rhizopus</taxon>
    </lineage>
</organism>
<dbReference type="AlphaFoldDB" id="A0A9P7BJU3"/>
<dbReference type="PANTHER" id="PTHR43065">
    <property type="entry name" value="SENSOR HISTIDINE KINASE"/>
    <property type="match status" value="1"/>
</dbReference>
<dbReference type="EMBL" id="JAANQT010008307">
    <property type="protein sequence ID" value="KAG1282219.1"/>
    <property type="molecule type" value="Genomic_DNA"/>
</dbReference>
<accession>A0A9P7BJU3</accession>
<keyword evidence="4" id="KW-0067">ATP-binding</keyword>
<evidence type="ECO:0000256" key="3">
    <source>
        <dbReference type="ARBA" id="ARBA00022777"/>
    </source>
</evidence>
<evidence type="ECO:0000256" key="5">
    <source>
        <dbReference type="ARBA" id="ARBA00023012"/>
    </source>
</evidence>
<evidence type="ECO:0000256" key="4">
    <source>
        <dbReference type="ARBA" id="ARBA00022840"/>
    </source>
</evidence>
<dbReference type="GO" id="GO:0005524">
    <property type="term" value="F:ATP binding"/>
    <property type="evidence" value="ECO:0007669"/>
    <property type="project" value="UniProtKB-KW"/>
</dbReference>
<protein>
    <submittedName>
        <fullName evidence="6">Uncharacterized protein</fullName>
    </submittedName>
</protein>
<name>A0A9P7BJU3_RHIOR</name>
<sequence>MGLRFGQSPWFAGTDDVGAAVDRAIVDAAKGHSSLHALDLELPTGRRCFVFSFRPLLDAEGAVTAVVSEAVETTARLQAEHALRQAQKIEAVGQLTGGIAHDFNNILTVISGNVEHAMLLSERAGEPGAMLGP</sequence>
<keyword evidence="5" id="KW-0902">Two-component regulatory system</keyword>
<keyword evidence="1" id="KW-0808">Transferase</keyword>
<reference evidence="6" key="1">
    <citation type="journal article" date="2020" name="Microb. Genom.">
        <title>Genetic diversity of clinical and environmental Mucorales isolates obtained from an investigation of mucormycosis cases among solid organ transplant recipients.</title>
        <authorList>
            <person name="Nguyen M.H."/>
            <person name="Kaul D."/>
            <person name="Muto C."/>
            <person name="Cheng S.J."/>
            <person name="Richter R.A."/>
            <person name="Bruno V.M."/>
            <person name="Liu G."/>
            <person name="Beyhan S."/>
            <person name="Sundermann A.J."/>
            <person name="Mounaud S."/>
            <person name="Pasculle A.W."/>
            <person name="Nierman W.C."/>
            <person name="Driscoll E."/>
            <person name="Cumbie R."/>
            <person name="Clancy C.J."/>
            <person name="Dupont C.L."/>
        </authorList>
    </citation>
    <scope>NUCLEOTIDE SEQUENCE</scope>
    <source>
        <strain evidence="6">GL11</strain>
    </source>
</reference>
<dbReference type="InterPro" id="IPR036097">
    <property type="entry name" value="HisK_dim/P_sf"/>
</dbReference>
<dbReference type="InterPro" id="IPR003661">
    <property type="entry name" value="HisK_dim/P_dom"/>
</dbReference>
<gene>
    <name evidence="6" type="ORF">G6F64_014418</name>
</gene>
<comment type="caution">
    <text evidence="6">The sequence shown here is derived from an EMBL/GenBank/DDBJ whole genome shotgun (WGS) entry which is preliminary data.</text>
</comment>
<dbReference type="PANTHER" id="PTHR43065:SF46">
    <property type="entry name" value="C4-DICARBOXYLATE TRANSPORT SENSOR PROTEIN DCTB"/>
    <property type="match status" value="1"/>
</dbReference>
<dbReference type="Proteomes" id="UP000716291">
    <property type="component" value="Unassembled WGS sequence"/>
</dbReference>
<evidence type="ECO:0000256" key="1">
    <source>
        <dbReference type="ARBA" id="ARBA00022679"/>
    </source>
</evidence>